<dbReference type="EMBL" id="CP116967">
    <property type="protein sequence ID" value="WNM57157.1"/>
    <property type="molecule type" value="Genomic_DNA"/>
</dbReference>
<reference evidence="3 4" key="1">
    <citation type="submission" date="2023-01" db="EMBL/GenBank/DDBJ databases">
        <title>Cultivation and genomic characterization of new, ubiquitous marine nitrite-oxidizing bacteria from the Nitrospirales.</title>
        <authorList>
            <person name="Mueller A.J."/>
            <person name="Daebeler A."/>
            <person name="Herbold C.W."/>
            <person name="Kirkegaard R.H."/>
            <person name="Daims H."/>
        </authorList>
    </citation>
    <scope>NUCLEOTIDE SEQUENCE [LARGE SCALE GENOMIC DNA]</scope>
    <source>
        <strain evidence="3 4">VA</strain>
    </source>
</reference>
<dbReference type="Gene3D" id="3.10.350.10">
    <property type="entry name" value="LysM domain"/>
    <property type="match status" value="1"/>
</dbReference>
<dbReference type="PANTHER" id="PTHR33734:SF22">
    <property type="entry name" value="MEMBRANE-BOUND LYTIC MUREIN TRANSGLYCOSYLASE D"/>
    <property type="match status" value="1"/>
</dbReference>
<sequence length="227" mass="25023">MNLRGGTRNMVQPLFGGHQGDPQSSGWFGYLKIAAGVLVCSGVLTGCVSTEKFEAEKARALNFQRLLAQEEKRTGELNVKYQDTQRQLGSLESQNRDLNAELEALRDQLNRSHDELSRVREGGMGKSDDLKLSEPSISEFGLNDLDFKDSDMTKLDSDLNLGDTIPLDSPSMDTMGSLDEGSHIVAKGETLYRISKEYGVSINDLKAWNQLTDNTIHVGQKLIVSGQ</sequence>
<dbReference type="InterPro" id="IPR018392">
    <property type="entry name" value="LysM"/>
</dbReference>
<dbReference type="RefSeq" id="WP_312641324.1">
    <property type="nucleotide sequence ID" value="NZ_CP116967.1"/>
</dbReference>
<proteinExistence type="predicted"/>
<protein>
    <submittedName>
        <fullName evidence="3">LysM peptidoglycan-binding domain-containing protein</fullName>
    </submittedName>
</protein>
<keyword evidence="4" id="KW-1185">Reference proteome</keyword>
<dbReference type="Proteomes" id="UP001302719">
    <property type="component" value="Chromosome"/>
</dbReference>
<dbReference type="SMART" id="SM00257">
    <property type="entry name" value="LysM"/>
    <property type="match status" value="1"/>
</dbReference>
<evidence type="ECO:0000259" key="2">
    <source>
        <dbReference type="PROSITE" id="PS51782"/>
    </source>
</evidence>
<feature type="region of interest" description="Disordered" evidence="1">
    <location>
        <begin position="112"/>
        <end position="132"/>
    </location>
</feature>
<evidence type="ECO:0000313" key="4">
    <source>
        <dbReference type="Proteomes" id="UP001302719"/>
    </source>
</evidence>
<dbReference type="PROSITE" id="PS51782">
    <property type="entry name" value="LYSM"/>
    <property type="match status" value="1"/>
</dbReference>
<dbReference type="InterPro" id="IPR036779">
    <property type="entry name" value="LysM_dom_sf"/>
</dbReference>
<dbReference type="AlphaFoldDB" id="A0AA96G9X8"/>
<feature type="domain" description="LysM" evidence="2">
    <location>
        <begin position="181"/>
        <end position="224"/>
    </location>
</feature>
<dbReference type="CDD" id="cd00118">
    <property type="entry name" value="LysM"/>
    <property type="match status" value="1"/>
</dbReference>
<organism evidence="3 4">
    <name type="scientific">Candidatus Nitrospira allomarina</name>
    <dbReference type="NCBI Taxonomy" id="3020900"/>
    <lineage>
        <taxon>Bacteria</taxon>
        <taxon>Pseudomonadati</taxon>
        <taxon>Nitrospirota</taxon>
        <taxon>Nitrospiria</taxon>
        <taxon>Nitrospirales</taxon>
        <taxon>Nitrospiraceae</taxon>
        <taxon>Nitrospira</taxon>
    </lineage>
</organism>
<gene>
    <name evidence="3" type="ORF">PP769_14395</name>
</gene>
<dbReference type="Pfam" id="PF01476">
    <property type="entry name" value="LysM"/>
    <property type="match status" value="1"/>
</dbReference>
<dbReference type="GO" id="GO:0008932">
    <property type="term" value="F:lytic endotransglycosylase activity"/>
    <property type="evidence" value="ECO:0007669"/>
    <property type="project" value="TreeGrafter"/>
</dbReference>
<evidence type="ECO:0000313" key="3">
    <source>
        <dbReference type="EMBL" id="WNM57157.1"/>
    </source>
</evidence>
<name>A0AA96G9X8_9BACT</name>
<dbReference type="PANTHER" id="PTHR33734">
    <property type="entry name" value="LYSM DOMAIN-CONTAINING GPI-ANCHORED PROTEIN 2"/>
    <property type="match status" value="1"/>
</dbReference>
<dbReference type="SUPFAM" id="SSF54106">
    <property type="entry name" value="LysM domain"/>
    <property type="match status" value="1"/>
</dbReference>
<evidence type="ECO:0000256" key="1">
    <source>
        <dbReference type="SAM" id="MobiDB-lite"/>
    </source>
</evidence>
<accession>A0AA96G9X8</accession>
<dbReference type="KEGG" id="nall:PP769_14395"/>